<comment type="caution">
    <text evidence="1">The sequence shown here is derived from an EMBL/GenBank/DDBJ whole genome shotgun (WGS) entry which is preliminary data.</text>
</comment>
<gene>
    <name evidence="1" type="ORF">A3K90_09675</name>
</gene>
<protein>
    <submittedName>
        <fullName evidence="1">Uncharacterized protein</fullName>
    </submittedName>
</protein>
<sequence>MISFRVGDTIVYHKAKSSYSPGPRARQVYPLARGEEYHYVVDKFWTVTGVNSDGTIDVVTRTGKTHRLPASDPNISRTRLFHHLVYRKRFPVLSIKK</sequence>
<dbReference type="AlphaFoldDB" id="A0A165M1W2"/>
<organism evidence="1 2">
    <name type="scientific">Pelodictyon luteolum</name>
    <dbReference type="NCBI Taxonomy" id="1100"/>
    <lineage>
        <taxon>Bacteria</taxon>
        <taxon>Pseudomonadati</taxon>
        <taxon>Chlorobiota</taxon>
        <taxon>Chlorobiia</taxon>
        <taxon>Chlorobiales</taxon>
        <taxon>Chlorobiaceae</taxon>
        <taxon>Chlorobium/Pelodictyon group</taxon>
        <taxon>Pelodictyon</taxon>
    </lineage>
</organism>
<dbReference type="Proteomes" id="UP000076481">
    <property type="component" value="Unassembled WGS sequence"/>
</dbReference>
<dbReference type="EMBL" id="LVWG01000021">
    <property type="protein sequence ID" value="KZK74715.1"/>
    <property type="molecule type" value="Genomic_DNA"/>
</dbReference>
<reference evidence="1 2" key="1">
    <citation type="submission" date="2016-03" db="EMBL/GenBank/DDBJ databases">
        <title>Speciation and ecological success in dimly lit waters: horizontal gene transfer in a green sulfur bacteria bloom unveiled by metagenomic assembly.</title>
        <authorList>
            <person name="Llorens-Mares T."/>
            <person name="Liu Z."/>
            <person name="Allen L.Z."/>
            <person name="Rusch D.B."/>
            <person name="Craig M.T."/>
            <person name="Dupont C.L."/>
            <person name="Bryant D.A."/>
            <person name="Casamayor E.O."/>
        </authorList>
    </citation>
    <scope>NUCLEOTIDE SEQUENCE [LARGE SCALE GENOMIC DNA]</scope>
    <source>
        <strain evidence="1">CIII</strain>
    </source>
</reference>
<name>A0A165M1W2_PELLU</name>
<evidence type="ECO:0000313" key="2">
    <source>
        <dbReference type="Proteomes" id="UP000076481"/>
    </source>
</evidence>
<dbReference type="RefSeq" id="WP_303681259.1">
    <property type="nucleotide sequence ID" value="NZ_LVWG01000021.1"/>
</dbReference>
<proteinExistence type="predicted"/>
<accession>A0A165M1W2</accession>
<evidence type="ECO:0000313" key="1">
    <source>
        <dbReference type="EMBL" id="KZK74715.1"/>
    </source>
</evidence>